<evidence type="ECO:0000256" key="1">
    <source>
        <dbReference type="ARBA" id="ARBA00004141"/>
    </source>
</evidence>
<evidence type="ECO:0000256" key="4">
    <source>
        <dbReference type="ARBA" id="ARBA00022723"/>
    </source>
</evidence>
<dbReference type="PANTHER" id="PTHR10978:SF5">
    <property type="entry name" value="SUCCINATE DEHYDROGENASE CYTOCHROME B560 SUBUNIT, MITOCHONDRIAL"/>
    <property type="match status" value="1"/>
</dbReference>
<keyword evidence="7 8" id="KW-0472">Membrane</keyword>
<proteinExistence type="predicted"/>
<dbReference type="AlphaFoldDB" id="A0A2G8KGK2"/>
<dbReference type="CDD" id="cd03499">
    <property type="entry name" value="SQR_TypeC_SdhC"/>
    <property type="match status" value="1"/>
</dbReference>
<protein>
    <submittedName>
        <fullName evidence="9">Succinate dehydrogenase</fullName>
    </submittedName>
</protein>
<evidence type="ECO:0000256" key="7">
    <source>
        <dbReference type="ARBA" id="ARBA00023136"/>
    </source>
</evidence>
<dbReference type="OrthoDB" id="588261at2759"/>
<reference evidence="9 10" key="1">
    <citation type="journal article" date="2017" name="PLoS Biol.">
        <title>The sea cucumber genome provides insights into morphological evolution and visceral regeneration.</title>
        <authorList>
            <person name="Zhang X."/>
            <person name="Sun L."/>
            <person name="Yuan J."/>
            <person name="Sun Y."/>
            <person name="Gao Y."/>
            <person name="Zhang L."/>
            <person name="Li S."/>
            <person name="Dai H."/>
            <person name="Hamel J.F."/>
            <person name="Liu C."/>
            <person name="Yu Y."/>
            <person name="Liu S."/>
            <person name="Lin W."/>
            <person name="Guo K."/>
            <person name="Jin S."/>
            <person name="Xu P."/>
            <person name="Storey K.B."/>
            <person name="Huan P."/>
            <person name="Zhang T."/>
            <person name="Zhou Y."/>
            <person name="Zhang J."/>
            <person name="Lin C."/>
            <person name="Li X."/>
            <person name="Xing L."/>
            <person name="Huo D."/>
            <person name="Sun M."/>
            <person name="Wang L."/>
            <person name="Mercier A."/>
            <person name="Li F."/>
            <person name="Yang H."/>
            <person name="Xiang J."/>
        </authorList>
    </citation>
    <scope>NUCLEOTIDE SEQUENCE [LARGE SCALE GENOMIC DNA]</scope>
    <source>
        <strain evidence="9">Shaxun</strain>
        <tissue evidence="9">Muscle</tissue>
    </source>
</reference>
<dbReference type="GO" id="GO:0006099">
    <property type="term" value="P:tricarboxylic acid cycle"/>
    <property type="evidence" value="ECO:0007669"/>
    <property type="project" value="InterPro"/>
</dbReference>
<comment type="caution">
    <text evidence="9">The sequence shown here is derived from an EMBL/GenBank/DDBJ whole genome shotgun (WGS) entry which is preliminary data.</text>
</comment>
<evidence type="ECO:0000256" key="8">
    <source>
        <dbReference type="SAM" id="Phobius"/>
    </source>
</evidence>
<feature type="non-terminal residue" evidence="9">
    <location>
        <position position="1"/>
    </location>
</feature>
<dbReference type="PANTHER" id="PTHR10978">
    <property type="entry name" value="SUCCINATE DEHYDROGENASE CYTOCHROME B560 SUBUNIT"/>
    <property type="match status" value="1"/>
</dbReference>
<dbReference type="GO" id="GO:0006121">
    <property type="term" value="P:mitochondrial electron transport, succinate to ubiquinone"/>
    <property type="evidence" value="ECO:0007669"/>
    <property type="project" value="TreeGrafter"/>
</dbReference>
<keyword evidence="5 8" id="KW-1133">Transmembrane helix</keyword>
<comment type="subcellular location">
    <subcellularLocation>
        <location evidence="1">Membrane</location>
        <topology evidence="1">Multi-pass membrane protein</topology>
    </subcellularLocation>
</comment>
<evidence type="ECO:0000256" key="3">
    <source>
        <dbReference type="ARBA" id="ARBA00022692"/>
    </source>
</evidence>
<dbReference type="GO" id="GO:0005739">
    <property type="term" value="C:mitochondrion"/>
    <property type="evidence" value="ECO:0007669"/>
    <property type="project" value="GOC"/>
</dbReference>
<keyword evidence="10" id="KW-1185">Reference proteome</keyword>
<evidence type="ECO:0000256" key="5">
    <source>
        <dbReference type="ARBA" id="ARBA00022989"/>
    </source>
</evidence>
<dbReference type="GO" id="GO:0009055">
    <property type="term" value="F:electron transfer activity"/>
    <property type="evidence" value="ECO:0007669"/>
    <property type="project" value="InterPro"/>
</dbReference>
<dbReference type="EMBL" id="MRZV01000602">
    <property type="protein sequence ID" value="PIK47100.1"/>
    <property type="molecule type" value="Genomic_DNA"/>
</dbReference>
<dbReference type="InterPro" id="IPR014314">
    <property type="entry name" value="Succ_DH_cytb556"/>
</dbReference>
<accession>A0A2G8KGK2</accession>
<dbReference type="InterPro" id="IPR018495">
    <property type="entry name" value="Succ_DH_cyt_bsu_CS"/>
</dbReference>
<dbReference type="SUPFAM" id="SSF81343">
    <property type="entry name" value="Fumarate reductase respiratory complex transmembrane subunits"/>
    <property type="match status" value="1"/>
</dbReference>
<gene>
    <name evidence="9" type="ORF">BSL78_16047</name>
</gene>
<evidence type="ECO:0000256" key="6">
    <source>
        <dbReference type="ARBA" id="ARBA00023004"/>
    </source>
</evidence>
<keyword evidence="6" id="KW-0408">Iron</keyword>
<keyword evidence="3 8" id="KW-0812">Transmembrane</keyword>
<dbReference type="InterPro" id="IPR000701">
    <property type="entry name" value="SuccDH_FuR_B_TM-su"/>
</dbReference>
<dbReference type="InterPro" id="IPR034804">
    <property type="entry name" value="SQR/QFR_C/D"/>
</dbReference>
<dbReference type="Pfam" id="PF01127">
    <property type="entry name" value="Sdh_cyt"/>
    <property type="match status" value="1"/>
</dbReference>
<dbReference type="Gene3D" id="1.20.1300.10">
    <property type="entry name" value="Fumarate reductase/succinate dehydrogenase, transmembrane subunit"/>
    <property type="match status" value="1"/>
</dbReference>
<name>A0A2G8KGK2_STIJA</name>
<keyword evidence="2" id="KW-0349">Heme</keyword>
<organism evidence="9 10">
    <name type="scientific">Stichopus japonicus</name>
    <name type="common">Sea cucumber</name>
    <dbReference type="NCBI Taxonomy" id="307972"/>
    <lineage>
        <taxon>Eukaryota</taxon>
        <taxon>Metazoa</taxon>
        <taxon>Echinodermata</taxon>
        <taxon>Eleutherozoa</taxon>
        <taxon>Echinozoa</taxon>
        <taxon>Holothuroidea</taxon>
        <taxon>Aspidochirotacea</taxon>
        <taxon>Aspidochirotida</taxon>
        <taxon>Stichopodidae</taxon>
        <taxon>Apostichopus</taxon>
    </lineage>
</organism>
<dbReference type="Proteomes" id="UP000230750">
    <property type="component" value="Unassembled WGS sequence"/>
</dbReference>
<evidence type="ECO:0000313" key="9">
    <source>
        <dbReference type="EMBL" id="PIK47100.1"/>
    </source>
</evidence>
<dbReference type="GO" id="GO:0046872">
    <property type="term" value="F:metal ion binding"/>
    <property type="evidence" value="ECO:0007669"/>
    <property type="project" value="UniProtKB-KW"/>
</dbReference>
<dbReference type="GO" id="GO:0016020">
    <property type="term" value="C:membrane"/>
    <property type="evidence" value="ECO:0007669"/>
    <property type="project" value="UniProtKB-SubCell"/>
</dbReference>
<evidence type="ECO:0000313" key="10">
    <source>
        <dbReference type="Proteomes" id="UP000230750"/>
    </source>
</evidence>
<evidence type="ECO:0000256" key="2">
    <source>
        <dbReference type="ARBA" id="ARBA00022617"/>
    </source>
</evidence>
<feature type="transmembrane region" description="Helical" evidence="8">
    <location>
        <begin position="43"/>
        <end position="62"/>
    </location>
</feature>
<keyword evidence="4" id="KW-0479">Metal-binding</keyword>
<dbReference type="PROSITE" id="PS01001">
    <property type="entry name" value="SDH_CYT_2"/>
    <property type="match status" value="1"/>
</dbReference>
<sequence length="64" mass="7264">RGPWAQLDRPNKVWDRMPMAFHTLNGVRHLCWDMGYGFELKNLYTTGWFVLGVSLAVGIGIATV</sequence>